<sequence>METKFDYIDDVILKVDEGKVEKKKKSPVKPLGLLIVGAAILWVGANHINTAQSDTLSSIIIMLGLAVVGWGIMAFIIKKEKYVYKPTGKAMKKHKVYVAANQSSQLYDIIEQNKFDNLQSLSRSDQSNLSLEVFCSEDEQYALLQVMEFVPYNDVPRTEVKVYEGTPAKQIAYFLK</sequence>
<evidence type="ECO:0000313" key="2">
    <source>
        <dbReference type="EMBL" id="MBC5622981.1"/>
    </source>
</evidence>
<keyword evidence="1" id="KW-1133">Transmembrane helix</keyword>
<accession>A0ABR7D4V5</accession>
<dbReference type="RefSeq" id="WP_099290095.1">
    <property type="nucleotide sequence ID" value="NZ_JACOOH010000008.1"/>
</dbReference>
<organism evidence="2 3">
    <name type="scientific">Butyricimonas hominis</name>
    <dbReference type="NCBI Taxonomy" id="2763032"/>
    <lineage>
        <taxon>Bacteria</taxon>
        <taxon>Pseudomonadati</taxon>
        <taxon>Bacteroidota</taxon>
        <taxon>Bacteroidia</taxon>
        <taxon>Bacteroidales</taxon>
        <taxon>Odoribacteraceae</taxon>
        <taxon>Butyricimonas</taxon>
    </lineage>
</organism>
<gene>
    <name evidence="2" type="ORF">H8S64_17955</name>
</gene>
<name>A0ABR7D4V5_9BACT</name>
<keyword evidence="3" id="KW-1185">Reference proteome</keyword>
<keyword evidence="1" id="KW-0812">Transmembrane</keyword>
<feature type="transmembrane region" description="Helical" evidence="1">
    <location>
        <begin position="55"/>
        <end position="77"/>
    </location>
</feature>
<keyword evidence="1" id="KW-0472">Membrane</keyword>
<reference evidence="2 3" key="1">
    <citation type="submission" date="2020-08" db="EMBL/GenBank/DDBJ databases">
        <title>Genome public.</title>
        <authorList>
            <person name="Liu C."/>
            <person name="Sun Q."/>
        </authorList>
    </citation>
    <scope>NUCLEOTIDE SEQUENCE [LARGE SCALE GENOMIC DNA]</scope>
    <source>
        <strain evidence="2 3">NSJ-56</strain>
    </source>
</reference>
<evidence type="ECO:0000313" key="3">
    <source>
        <dbReference type="Proteomes" id="UP000646484"/>
    </source>
</evidence>
<dbReference type="Proteomes" id="UP000646484">
    <property type="component" value="Unassembled WGS sequence"/>
</dbReference>
<comment type="caution">
    <text evidence="2">The sequence shown here is derived from an EMBL/GenBank/DDBJ whole genome shotgun (WGS) entry which is preliminary data.</text>
</comment>
<dbReference type="EMBL" id="JACOOH010000008">
    <property type="protein sequence ID" value="MBC5622981.1"/>
    <property type="molecule type" value="Genomic_DNA"/>
</dbReference>
<protein>
    <submittedName>
        <fullName evidence="2">Uncharacterized protein</fullName>
    </submittedName>
</protein>
<proteinExistence type="predicted"/>
<feature type="transmembrane region" description="Helical" evidence="1">
    <location>
        <begin position="31"/>
        <end position="49"/>
    </location>
</feature>
<evidence type="ECO:0000256" key="1">
    <source>
        <dbReference type="SAM" id="Phobius"/>
    </source>
</evidence>